<dbReference type="CDD" id="cd04733">
    <property type="entry name" value="OYE_like_2_FMN"/>
    <property type="match status" value="1"/>
</dbReference>
<dbReference type="Proteomes" id="UP000017048">
    <property type="component" value="Unassembled WGS sequence"/>
</dbReference>
<organism evidence="4 5">
    <name type="scientific">Nocardia asteroides NBRC 15531</name>
    <dbReference type="NCBI Taxonomy" id="1110697"/>
    <lineage>
        <taxon>Bacteria</taxon>
        <taxon>Bacillati</taxon>
        <taxon>Actinomycetota</taxon>
        <taxon>Actinomycetes</taxon>
        <taxon>Mycobacteriales</taxon>
        <taxon>Nocardiaceae</taxon>
        <taxon>Nocardia</taxon>
    </lineage>
</organism>
<dbReference type="EMBL" id="BAFO02000008">
    <property type="protein sequence ID" value="GAD82285.1"/>
    <property type="molecule type" value="Genomic_DNA"/>
</dbReference>
<evidence type="ECO:0000256" key="1">
    <source>
        <dbReference type="ARBA" id="ARBA00022630"/>
    </source>
</evidence>
<evidence type="ECO:0000313" key="4">
    <source>
        <dbReference type="EMBL" id="GAD82285.1"/>
    </source>
</evidence>
<reference evidence="4 5" key="1">
    <citation type="journal article" date="2014" name="BMC Genomics">
        <title>Genome based analysis of type-I polyketide synthase and nonribosomal peptide synthetase gene clusters in seven strains of five representative Nocardia species.</title>
        <authorList>
            <person name="Komaki H."/>
            <person name="Ichikawa N."/>
            <person name="Hosoyama A."/>
            <person name="Takahashi-Nakaguchi A."/>
            <person name="Matsuzawa T."/>
            <person name="Suzuki K."/>
            <person name="Fujita N."/>
            <person name="Gonoi T."/>
        </authorList>
    </citation>
    <scope>NUCLEOTIDE SEQUENCE [LARGE SCALE GENOMIC DNA]</scope>
    <source>
        <strain evidence="4 5">NBRC 15531</strain>
    </source>
</reference>
<name>U5E5E2_NOCAS</name>
<dbReference type="Pfam" id="PF00724">
    <property type="entry name" value="Oxidored_FMN"/>
    <property type="match status" value="1"/>
</dbReference>
<dbReference type="GO" id="GO:0016491">
    <property type="term" value="F:oxidoreductase activity"/>
    <property type="evidence" value="ECO:0007669"/>
    <property type="project" value="UniProtKB-KW"/>
</dbReference>
<evidence type="ECO:0000313" key="5">
    <source>
        <dbReference type="Proteomes" id="UP000017048"/>
    </source>
</evidence>
<dbReference type="PANTHER" id="PTHR43656">
    <property type="entry name" value="BINDING OXIDOREDUCTASE, PUTATIVE (AFU_ORTHOLOGUE AFUA_2G08260)-RELATED"/>
    <property type="match status" value="1"/>
</dbReference>
<dbReference type="eggNOG" id="COG1902">
    <property type="taxonomic scope" value="Bacteria"/>
</dbReference>
<keyword evidence="5" id="KW-1185">Reference proteome</keyword>
<dbReference type="InterPro" id="IPR013785">
    <property type="entry name" value="Aldolase_TIM"/>
</dbReference>
<protein>
    <submittedName>
        <fullName evidence="4">Oxidoreductase</fullName>
    </submittedName>
</protein>
<dbReference type="InterPro" id="IPR001155">
    <property type="entry name" value="OxRdtase_FMN_N"/>
</dbReference>
<evidence type="ECO:0000256" key="2">
    <source>
        <dbReference type="ARBA" id="ARBA00023002"/>
    </source>
</evidence>
<feature type="domain" description="NADH:flavin oxidoreductase/NADH oxidase N-terminal" evidence="3">
    <location>
        <begin position="22"/>
        <end position="344"/>
    </location>
</feature>
<gene>
    <name evidence="4" type="ORF">NCAST_08_01570</name>
</gene>
<keyword evidence="1" id="KW-0285">Flavoprotein</keyword>
<dbReference type="OrthoDB" id="3169239at2"/>
<dbReference type="STRING" id="1824.SAMN05444423_105216"/>
<accession>U5E5E2</accession>
<dbReference type="Gene3D" id="3.20.20.70">
    <property type="entry name" value="Aldolase class I"/>
    <property type="match status" value="1"/>
</dbReference>
<dbReference type="AlphaFoldDB" id="U5E5E2"/>
<dbReference type="RefSeq" id="WP_019050477.1">
    <property type="nucleotide sequence ID" value="NZ_BAFO02000008.1"/>
</dbReference>
<comment type="caution">
    <text evidence="4">The sequence shown here is derived from an EMBL/GenBank/DDBJ whole genome shotgun (WGS) entry which is preliminary data.</text>
</comment>
<dbReference type="PANTHER" id="PTHR43656:SF2">
    <property type="entry name" value="BINDING OXIDOREDUCTASE, PUTATIVE (AFU_ORTHOLOGUE AFUA_2G08260)-RELATED"/>
    <property type="match status" value="1"/>
</dbReference>
<proteinExistence type="predicted"/>
<dbReference type="InterPro" id="IPR051799">
    <property type="entry name" value="NADH_flavin_oxidoreductase"/>
</dbReference>
<keyword evidence="2" id="KW-0560">Oxidoreductase</keyword>
<dbReference type="SUPFAM" id="SSF51395">
    <property type="entry name" value="FMN-linked oxidoreductases"/>
    <property type="match status" value="1"/>
</dbReference>
<evidence type="ECO:0000259" key="3">
    <source>
        <dbReference type="Pfam" id="PF00724"/>
    </source>
</evidence>
<dbReference type="GO" id="GO:0010181">
    <property type="term" value="F:FMN binding"/>
    <property type="evidence" value="ECO:0007669"/>
    <property type="project" value="InterPro"/>
</dbReference>
<dbReference type="GeneID" id="91516826"/>
<sequence length="415" mass="43715">MSSTRTPGTVTVGSPLRLPCGIALPNRLAKAAMSEQLGTIAGAPSPTLVRLYSAWGRGGAGLLITGNVMIDRRAYVEPRNVTLEDDRHLEDFGNWARAGGRDGAVMVMQINHPGRVAVGPLHRKPVGPSAVRPAVPGYNLRKPRELTVADIADLRCRYVRTAELAVRAGFAGVQIHAAHGYLLSQFLSPIANRRTDGYGGGPDGRSRLLLEVVADVRAAIGPHALVSVKLNSADFQEGGLDIDESLDIALALERAGVDLLEISGGNYEAPAMTGVVADRTRAREAYFLDYALRLRARTTTLPLMLTGGLRTARFMNDVLGAGSIDVVGMARPFALRPDVAHRLLAGASEPATLPGAPQLPAWPGMAPVNSYLQLAWHARNFRALAGGAAVVTGPGAARTLLGAGLSVTAHALTQP</sequence>